<keyword evidence="1" id="KW-0687">Ribonucleoprotein</keyword>
<name>A0A0E3DAY7_9FLOR</name>
<keyword evidence="1" id="KW-0689">Ribosomal protein</keyword>
<evidence type="ECO:0000313" key="1">
    <source>
        <dbReference type="EMBL" id="AHX02493.1"/>
    </source>
</evidence>
<protein>
    <submittedName>
        <fullName evidence="1">Ribosomal protein L20</fullName>
    </submittedName>
</protein>
<geneLocation type="mitochondrion" evidence="1"/>
<reference evidence="1" key="1">
    <citation type="submission" date="2014-02" db="EMBL/GenBank/DDBJ databases">
        <title>Complete mitochondrion genomes reveal florideophycean red algal diversity.</title>
        <authorList>
            <person name="Yang E.C."/>
            <person name="Yoon H.S."/>
        </authorList>
    </citation>
    <scope>NUCLEOTIDE SEQUENCE</scope>
</reference>
<keyword evidence="1" id="KW-0496">Mitochondrion</keyword>
<dbReference type="GO" id="GO:0005840">
    <property type="term" value="C:ribosome"/>
    <property type="evidence" value="ECO:0007669"/>
    <property type="project" value="UniProtKB-KW"/>
</dbReference>
<accession>A0A0E3DAY7</accession>
<dbReference type="AlphaFoldDB" id="A0A0E3DAY7"/>
<proteinExistence type="predicted"/>
<dbReference type="EMBL" id="KJ398161">
    <property type="protein sequence ID" value="AHX02493.1"/>
    <property type="molecule type" value="Genomic_DNA"/>
</dbReference>
<gene>
    <name evidence="1" type="primary">rpl20</name>
    <name evidence="1" type="ORF">Rique.mt.46</name>
</gene>
<organism evidence="1">
    <name type="scientific">Riquetophycus sp. HSY-2014a</name>
    <dbReference type="NCBI Taxonomy" id="1488470"/>
    <lineage>
        <taxon>Eukaryota</taxon>
        <taxon>Rhodophyta</taxon>
        <taxon>Florideophyceae</taxon>
        <taxon>Rhodymeniophycidae</taxon>
        <taxon>Peyssonneliales</taxon>
        <taxon>Peyssonneliaceae</taxon>
        <taxon>Riquetophycus</taxon>
    </lineage>
</organism>
<sequence>MFINLKKEFKRTKSRKLKKQDYKRSNKQISSNIFAFNLFVYFTQRQKIFLNRKILKNTLLLENGSLFSLKNWIYYFYKNNY</sequence>